<comment type="caution">
    <text evidence="3">The sequence shown here is derived from an EMBL/GenBank/DDBJ whole genome shotgun (WGS) entry which is preliminary data.</text>
</comment>
<feature type="coiled-coil region" evidence="1">
    <location>
        <begin position="141"/>
        <end position="175"/>
    </location>
</feature>
<sequence length="270" mass="29190">MVGLYDDPFAYDGTEFPAFLAQDSSQFASGSSPEDFHVHSATEPHFPSSVHAALKGHDHHQHPAYLSPTDHPLGSPTTLNHHHGLPPAHLPRSAPTSYPIPRSHQPLSRLDTMGLAWNSTTTSNPNQPSPPDPTAGGATTAEELRTLLATLQSDLRQTALERDEARMQLSTARNELYAARQTEKRLRVERDEARSQAEFLGGERVKLKQSESRLRRERNEARMAVLALKGKAGGGNQGKGGRKGAVVGMGGVESQGEESGESPPMGMEQG</sequence>
<feature type="compositionally biased region" description="Low complexity" evidence="2">
    <location>
        <begin position="261"/>
        <end position="270"/>
    </location>
</feature>
<keyword evidence="4" id="KW-1185">Reference proteome</keyword>
<evidence type="ECO:0000256" key="2">
    <source>
        <dbReference type="SAM" id="MobiDB-lite"/>
    </source>
</evidence>
<evidence type="ECO:0000256" key="1">
    <source>
        <dbReference type="SAM" id="Coils"/>
    </source>
</evidence>
<organism evidence="3 4">
    <name type="scientific">Parachaetomium inaequale</name>
    <dbReference type="NCBI Taxonomy" id="2588326"/>
    <lineage>
        <taxon>Eukaryota</taxon>
        <taxon>Fungi</taxon>
        <taxon>Dikarya</taxon>
        <taxon>Ascomycota</taxon>
        <taxon>Pezizomycotina</taxon>
        <taxon>Sordariomycetes</taxon>
        <taxon>Sordariomycetidae</taxon>
        <taxon>Sordariales</taxon>
        <taxon>Chaetomiaceae</taxon>
        <taxon>Parachaetomium</taxon>
    </lineage>
</organism>
<dbReference type="AlphaFoldDB" id="A0AAN6PDC9"/>
<accession>A0AAN6PDC9</accession>
<protein>
    <submittedName>
        <fullName evidence="3">Uncharacterized protein</fullName>
    </submittedName>
</protein>
<feature type="region of interest" description="Disordered" evidence="2">
    <location>
        <begin position="231"/>
        <end position="270"/>
    </location>
</feature>
<reference evidence="4" key="1">
    <citation type="journal article" date="2023" name="Mol. Phylogenet. Evol.">
        <title>Genome-scale phylogeny and comparative genomics of the fungal order Sordariales.</title>
        <authorList>
            <person name="Hensen N."/>
            <person name="Bonometti L."/>
            <person name="Westerberg I."/>
            <person name="Brannstrom I.O."/>
            <person name="Guillou S."/>
            <person name="Cros-Aarteil S."/>
            <person name="Calhoun S."/>
            <person name="Haridas S."/>
            <person name="Kuo A."/>
            <person name="Mondo S."/>
            <person name="Pangilinan J."/>
            <person name="Riley R."/>
            <person name="LaButti K."/>
            <person name="Andreopoulos B."/>
            <person name="Lipzen A."/>
            <person name="Chen C."/>
            <person name="Yan M."/>
            <person name="Daum C."/>
            <person name="Ng V."/>
            <person name="Clum A."/>
            <person name="Steindorff A."/>
            <person name="Ohm R.A."/>
            <person name="Martin F."/>
            <person name="Silar P."/>
            <person name="Natvig D.O."/>
            <person name="Lalanne C."/>
            <person name="Gautier V."/>
            <person name="Ament-Velasquez S.L."/>
            <person name="Kruys A."/>
            <person name="Hutchinson M.I."/>
            <person name="Powell A.J."/>
            <person name="Barry K."/>
            <person name="Miller A.N."/>
            <person name="Grigoriev I.V."/>
            <person name="Debuchy R."/>
            <person name="Gladieux P."/>
            <person name="Hiltunen Thoren M."/>
            <person name="Johannesson H."/>
        </authorList>
    </citation>
    <scope>NUCLEOTIDE SEQUENCE [LARGE SCALE GENOMIC DNA]</scope>
    <source>
        <strain evidence="4">CBS 284.82</strain>
    </source>
</reference>
<proteinExistence type="predicted"/>
<name>A0AAN6PDC9_9PEZI</name>
<feature type="region of interest" description="Disordered" evidence="2">
    <location>
        <begin position="57"/>
        <end position="138"/>
    </location>
</feature>
<evidence type="ECO:0000313" key="3">
    <source>
        <dbReference type="EMBL" id="KAK4038517.1"/>
    </source>
</evidence>
<dbReference type="Proteomes" id="UP001303115">
    <property type="component" value="Unassembled WGS sequence"/>
</dbReference>
<gene>
    <name evidence="3" type="ORF">C8A01DRAFT_47909</name>
</gene>
<keyword evidence="1" id="KW-0175">Coiled coil</keyword>
<dbReference type="EMBL" id="MU854427">
    <property type="protein sequence ID" value="KAK4038517.1"/>
    <property type="molecule type" value="Genomic_DNA"/>
</dbReference>
<evidence type="ECO:0000313" key="4">
    <source>
        <dbReference type="Proteomes" id="UP001303115"/>
    </source>
</evidence>